<protein>
    <recommendedName>
        <fullName evidence="11">GDSL esterase/lipase</fullName>
    </recommendedName>
</protein>
<evidence type="ECO:0000313" key="9">
    <source>
        <dbReference type="EMBL" id="KAK6158003.1"/>
    </source>
</evidence>
<feature type="chain" id="PRO_5045359262" description="GDSL esterase/lipase" evidence="8">
    <location>
        <begin position="30"/>
        <end position="354"/>
    </location>
</feature>
<evidence type="ECO:0000256" key="8">
    <source>
        <dbReference type="SAM" id="SignalP"/>
    </source>
</evidence>
<dbReference type="EMBL" id="JABTTQ020000004">
    <property type="protein sequence ID" value="KAK6158003.1"/>
    <property type="molecule type" value="Genomic_DNA"/>
</dbReference>
<dbReference type="CDD" id="cd01837">
    <property type="entry name" value="SGNH_plant_lipase_like"/>
    <property type="match status" value="1"/>
</dbReference>
<dbReference type="PANTHER" id="PTHR45650:SF80">
    <property type="entry name" value="FINGER PROTEIN, PUTATIVE-RELATED"/>
    <property type="match status" value="1"/>
</dbReference>
<dbReference type="Proteomes" id="UP001318860">
    <property type="component" value="Unassembled WGS sequence"/>
</dbReference>
<organism evidence="9 10">
    <name type="scientific">Rehmannia glutinosa</name>
    <name type="common">Chinese foxglove</name>
    <dbReference type="NCBI Taxonomy" id="99300"/>
    <lineage>
        <taxon>Eukaryota</taxon>
        <taxon>Viridiplantae</taxon>
        <taxon>Streptophyta</taxon>
        <taxon>Embryophyta</taxon>
        <taxon>Tracheophyta</taxon>
        <taxon>Spermatophyta</taxon>
        <taxon>Magnoliopsida</taxon>
        <taxon>eudicotyledons</taxon>
        <taxon>Gunneridae</taxon>
        <taxon>Pentapetalae</taxon>
        <taxon>asterids</taxon>
        <taxon>lamiids</taxon>
        <taxon>Lamiales</taxon>
        <taxon>Orobanchaceae</taxon>
        <taxon>Rehmannieae</taxon>
        <taxon>Rehmannia</taxon>
    </lineage>
</organism>
<dbReference type="SUPFAM" id="SSF52266">
    <property type="entry name" value="SGNH hydrolase"/>
    <property type="match status" value="1"/>
</dbReference>
<evidence type="ECO:0000256" key="7">
    <source>
        <dbReference type="ARBA" id="ARBA00023098"/>
    </source>
</evidence>
<keyword evidence="3" id="KW-0964">Secreted</keyword>
<feature type="signal peptide" evidence="8">
    <location>
        <begin position="1"/>
        <end position="29"/>
    </location>
</feature>
<evidence type="ECO:0000313" key="10">
    <source>
        <dbReference type="Proteomes" id="UP001318860"/>
    </source>
</evidence>
<evidence type="ECO:0008006" key="11">
    <source>
        <dbReference type="Google" id="ProtNLM"/>
    </source>
</evidence>
<keyword evidence="6" id="KW-0442">Lipid degradation</keyword>
<dbReference type="InterPro" id="IPR035669">
    <property type="entry name" value="SGNH_plant_lipase-like"/>
</dbReference>
<keyword evidence="10" id="KW-1185">Reference proteome</keyword>
<gene>
    <name evidence="9" type="ORF">DH2020_005317</name>
</gene>
<sequence length="354" mass="39237">MALAVMNIIPIIFMFSLIIFTNLQTLALCAPQVPCFFVFGDSLVDNGNNNQLKTEAKVNYLPYVKDFPQGPTGRFTNGRNAADFIAELLGFDTFIPPFATAQENDIIKGLNYASGSAGIRDETGEQLGDRISLDRQLVNHNHTISRIARLLGNGTSAEEHLGKCLYYFVVGSNDYINNYYMPEYYPTSSKYTPEEYATVLIQQYSQQLRTLYNFGARKVSISGLGPLGCIPEELARGTNGSACVDVINDAVQLFNDKLELLVNDLNRNFTDAKFIYIDALDLKPEELFSLVRSGISILSKPCCKVSNSTGQCVSGLPTCPVRDLHVFFDNFHPTELIHKAVGTAAYTEFLKVIL</sequence>
<keyword evidence="4 8" id="KW-0732">Signal</keyword>
<evidence type="ECO:0000256" key="6">
    <source>
        <dbReference type="ARBA" id="ARBA00022963"/>
    </source>
</evidence>
<keyword evidence="5" id="KW-0378">Hydrolase</keyword>
<evidence type="ECO:0000256" key="5">
    <source>
        <dbReference type="ARBA" id="ARBA00022801"/>
    </source>
</evidence>
<evidence type="ECO:0000256" key="1">
    <source>
        <dbReference type="ARBA" id="ARBA00004613"/>
    </source>
</evidence>
<proteinExistence type="inferred from homology"/>
<dbReference type="InterPro" id="IPR001087">
    <property type="entry name" value="GDSL"/>
</dbReference>
<reference evidence="9 10" key="1">
    <citation type="journal article" date="2021" name="Comput. Struct. Biotechnol. J.">
        <title>De novo genome assembly of the potent medicinal plant Rehmannia glutinosa using nanopore technology.</title>
        <authorList>
            <person name="Ma L."/>
            <person name="Dong C."/>
            <person name="Song C."/>
            <person name="Wang X."/>
            <person name="Zheng X."/>
            <person name="Niu Y."/>
            <person name="Chen S."/>
            <person name="Feng W."/>
        </authorList>
    </citation>
    <scope>NUCLEOTIDE SEQUENCE [LARGE SCALE GENOMIC DNA]</scope>
    <source>
        <strain evidence="9">DH-2019</strain>
    </source>
</reference>
<comment type="caution">
    <text evidence="9">The sequence shown here is derived from an EMBL/GenBank/DDBJ whole genome shotgun (WGS) entry which is preliminary data.</text>
</comment>
<accession>A0ABR0XGB4</accession>
<dbReference type="InterPro" id="IPR051238">
    <property type="entry name" value="GDSL_esterase/lipase"/>
</dbReference>
<dbReference type="InterPro" id="IPR036514">
    <property type="entry name" value="SGNH_hydro_sf"/>
</dbReference>
<keyword evidence="7" id="KW-0443">Lipid metabolism</keyword>
<dbReference type="Gene3D" id="3.40.50.1110">
    <property type="entry name" value="SGNH hydrolase"/>
    <property type="match status" value="1"/>
</dbReference>
<comment type="similarity">
    <text evidence="2">Belongs to the 'GDSL' lipolytic enzyme family.</text>
</comment>
<dbReference type="PANTHER" id="PTHR45650">
    <property type="entry name" value="GDSL-LIKE LIPASE/ACYLHYDROLASE-RELATED"/>
    <property type="match status" value="1"/>
</dbReference>
<comment type="subcellular location">
    <subcellularLocation>
        <location evidence="1">Secreted</location>
    </subcellularLocation>
</comment>
<evidence type="ECO:0000256" key="4">
    <source>
        <dbReference type="ARBA" id="ARBA00022729"/>
    </source>
</evidence>
<evidence type="ECO:0000256" key="3">
    <source>
        <dbReference type="ARBA" id="ARBA00022525"/>
    </source>
</evidence>
<evidence type="ECO:0000256" key="2">
    <source>
        <dbReference type="ARBA" id="ARBA00008668"/>
    </source>
</evidence>
<name>A0ABR0XGB4_REHGL</name>
<dbReference type="Pfam" id="PF00657">
    <property type="entry name" value="Lipase_GDSL"/>
    <property type="match status" value="1"/>
</dbReference>